<dbReference type="AlphaFoldDB" id="A0A916J7T8"/>
<comment type="caution">
    <text evidence="1">The sequence shown here is derived from an EMBL/GenBank/DDBJ whole genome shotgun (WGS) entry which is preliminary data.</text>
</comment>
<dbReference type="EMBL" id="CAJRAF010000001">
    <property type="protein sequence ID" value="CAG4988730.1"/>
    <property type="molecule type" value="Genomic_DNA"/>
</dbReference>
<name>A0A916J7T8_9BACT</name>
<evidence type="ECO:0000313" key="1">
    <source>
        <dbReference type="EMBL" id="CAG4988730.1"/>
    </source>
</evidence>
<dbReference type="Proteomes" id="UP000680038">
    <property type="component" value="Unassembled WGS sequence"/>
</dbReference>
<protein>
    <submittedName>
        <fullName evidence="1">Uncharacterized protein</fullName>
    </submittedName>
</protein>
<gene>
    <name evidence="1" type="ORF">DYBT9275_00146</name>
</gene>
<sequence length="60" mass="6777">MRRYIQEKLKLGYIASYLGIGHRSISAGFGISMDNLRRSFTGNIVQFGYAAGELPGRYQF</sequence>
<keyword evidence="2" id="KW-1185">Reference proteome</keyword>
<evidence type="ECO:0000313" key="2">
    <source>
        <dbReference type="Proteomes" id="UP000680038"/>
    </source>
</evidence>
<organism evidence="1 2">
    <name type="scientific">Dyadobacter helix</name>
    <dbReference type="NCBI Taxonomy" id="2822344"/>
    <lineage>
        <taxon>Bacteria</taxon>
        <taxon>Pseudomonadati</taxon>
        <taxon>Bacteroidota</taxon>
        <taxon>Cytophagia</taxon>
        <taxon>Cytophagales</taxon>
        <taxon>Spirosomataceae</taxon>
        <taxon>Dyadobacter</taxon>
    </lineage>
</organism>
<reference evidence="1" key="1">
    <citation type="submission" date="2021-04" db="EMBL/GenBank/DDBJ databases">
        <authorList>
            <person name="Rodrigo-Torres L."/>
            <person name="Arahal R. D."/>
            <person name="Lucena T."/>
        </authorList>
    </citation>
    <scope>NUCLEOTIDE SEQUENCE</scope>
    <source>
        <strain evidence="1">CECT 9275</strain>
    </source>
</reference>
<proteinExistence type="predicted"/>
<accession>A0A916J7T8</accession>